<evidence type="ECO:0000259" key="7">
    <source>
        <dbReference type="PROSITE" id="PS51686"/>
    </source>
</evidence>
<dbReference type="InterPro" id="IPR049560">
    <property type="entry name" value="MeTrfase_RsmB-F_NOP2_cat"/>
</dbReference>
<proteinExistence type="inferred from homology"/>
<reference evidence="8" key="1">
    <citation type="submission" date="2021-01" db="EMBL/GenBank/DDBJ databases">
        <authorList>
            <person name="Corre E."/>
            <person name="Pelletier E."/>
            <person name="Niang G."/>
            <person name="Scheremetjew M."/>
            <person name="Finn R."/>
            <person name="Kale V."/>
            <person name="Holt S."/>
            <person name="Cochrane G."/>
            <person name="Meng A."/>
            <person name="Brown T."/>
            <person name="Cohen L."/>
        </authorList>
    </citation>
    <scope>NUCLEOTIDE SEQUENCE</scope>
    <source>
        <strain evidence="8">CCMP1510</strain>
    </source>
</reference>
<comment type="caution">
    <text evidence="5">Lacks conserved residue(s) required for the propagation of feature annotation.</text>
</comment>
<dbReference type="CDD" id="cd02440">
    <property type="entry name" value="AdoMet_MTases"/>
    <property type="match status" value="1"/>
</dbReference>
<feature type="binding site" evidence="5">
    <location>
        <position position="299"/>
    </location>
    <ligand>
        <name>S-adenosyl-L-methionine</name>
        <dbReference type="ChEBI" id="CHEBI:59789"/>
    </ligand>
</feature>
<dbReference type="GO" id="GO:0006355">
    <property type="term" value="P:regulation of DNA-templated transcription"/>
    <property type="evidence" value="ECO:0007669"/>
    <property type="project" value="InterPro"/>
</dbReference>
<gene>
    <name evidence="8" type="ORF">ALAG00032_LOCUS791</name>
</gene>
<dbReference type="Gene3D" id="1.10.940.10">
    <property type="entry name" value="NusB-like"/>
    <property type="match status" value="1"/>
</dbReference>
<dbReference type="InterPro" id="IPR029063">
    <property type="entry name" value="SAM-dependent_MTases_sf"/>
</dbReference>
<keyword evidence="2 5" id="KW-0808">Transferase</keyword>
<feature type="binding site" evidence="5">
    <location>
        <position position="345"/>
    </location>
    <ligand>
        <name>S-adenosyl-L-methionine</name>
        <dbReference type="ChEBI" id="CHEBI:59789"/>
    </ligand>
</feature>
<dbReference type="GO" id="GO:0001510">
    <property type="term" value="P:RNA methylation"/>
    <property type="evidence" value="ECO:0007669"/>
    <property type="project" value="InterPro"/>
</dbReference>
<dbReference type="Pfam" id="PF01189">
    <property type="entry name" value="Methyltr_RsmB-F"/>
    <property type="match status" value="1"/>
</dbReference>
<dbReference type="PANTHER" id="PTHR22807">
    <property type="entry name" value="NOP2 YEAST -RELATED NOL1/NOP2/FMU SUN DOMAIN-CONTAINING"/>
    <property type="match status" value="1"/>
</dbReference>
<dbReference type="InterPro" id="IPR006027">
    <property type="entry name" value="NusB_RsmB_TIM44"/>
</dbReference>
<name>A0A7S3JNK2_9STRA</name>
<feature type="binding site" evidence="5">
    <location>
        <begin position="276"/>
        <end position="282"/>
    </location>
    <ligand>
        <name>S-adenosyl-L-methionine</name>
        <dbReference type="ChEBI" id="CHEBI:59789"/>
    </ligand>
</feature>
<dbReference type="Gene3D" id="3.40.50.150">
    <property type="entry name" value="Vaccinia Virus protein VP39"/>
    <property type="match status" value="1"/>
</dbReference>
<evidence type="ECO:0000256" key="3">
    <source>
        <dbReference type="ARBA" id="ARBA00022691"/>
    </source>
</evidence>
<dbReference type="GO" id="GO:0003723">
    <property type="term" value="F:RNA binding"/>
    <property type="evidence" value="ECO:0007669"/>
    <property type="project" value="UniProtKB-UniRule"/>
</dbReference>
<feature type="domain" description="SAM-dependent MTase RsmB/NOP-type" evidence="7">
    <location>
        <begin position="171"/>
        <end position="471"/>
    </location>
</feature>
<dbReference type="PRINTS" id="PR02008">
    <property type="entry name" value="RCMTFAMILY"/>
</dbReference>
<dbReference type="SUPFAM" id="SSF53335">
    <property type="entry name" value="S-adenosyl-L-methionine-dependent methyltransferases"/>
    <property type="match status" value="1"/>
</dbReference>
<evidence type="ECO:0000256" key="4">
    <source>
        <dbReference type="ARBA" id="ARBA00022884"/>
    </source>
</evidence>
<evidence type="ECO:0000256" key="2">
    <source>
        <dbReference type="ARBA" id="ARBA00022679"/>
    </source>
</evidence>
<feature type="signal peptide" evidence="6">
    <location>
        <begin position="1"/>
        <end position="18"/>
    </location>
</feature>
<dbReference type="PROSITE" id="PS51686">
    <property type="entry name" value="SAM_MT_RSMB_NOP"/>
    <property type="match status" value="1"/>
</dbReference>
<keyword evidence="1 5" id="KW-0489">Methyltransferase</keyword>
<evidence type="ECO:0000256" key="1">
    <source>
        <dbReference type="ARBA" id="ARBA00022603"/>
    </source>
</evidence>
<keyword evidence="4 5" id="KW-0694">RNA-binding</keyword>
<dbReference type="SUPFAM" id="SSF48013">
    <property type="entry name" value="NusB-like"/>
    <property type="match status" value="1"/>
</dbReference>
<evidence type="ECO:0000313" key="8">
    <source>
        <dbReference type="EMBL" id="CAE0360062.1"/>
    </source>
</evidence>
<feature type="active site" description="Nucleophile" evidence="5">
    <location>
        <position position="395"/>
    </location>
</feature>
<dbReference type="InterPro" id="IPR035926">
    <property type="entry name" value="NusB-like_sf"/>
</dbReference>
<dbReference type="AlphaFoldDB" id="A0A7S3JNK2"/>
<keyword evidence="3 5" id="KW-0949">S-adenosyl-L-methionine</keyword>
<dbReference type="GO" id="GO:0008173">
    <property type="term" value="F:RNA methyltransferase activity"/>
    <property type="evidence" value="ECO:0007669"/>
    <property type="project" value="InterPro"/>
</dbReference>
<sequence>MICFLFSLLFACVLYSQSLSVGRLTALRMLTYKKIEEEIIDDREKGLAMNLLRMSERRLGEIDQRLLEFYKDNDLLWWRRLDEELPAVSKKNRNKKKIVVNALRLGTVQLLFFDEEVIPQRVAIHETVEITKRMAGLTAGRIVNGVLRNLQRSSSPYNNISSRINCSPWFEEQTPNKILDRYLNHHAIYRNETPGLDLTFVNSEAAHQQIKLWTNKNATILPLQCNSVRNWGIYNLFASSNDENRLFWAQDAAATVAVSAFPKNLLPKNASILDACAAPGGKTLGLAWSHQFQKILAIDADSTRLTTLRTNLETVALPSQVIINTLVSDALELTNHSLFDAVLLDVPCSSSGTARRQPEVLRKMNFGNLLERQFQLLHACLEYLKPGGILVYSTCSIFPQENHMQINRYLNQNPQHARRLPFSIPPNGFQHASLTQHGDWQILPWHLAEYDEDQPSRFDCDAHYVARLQKL</sequence>
<comment type="similarity">
    <text evidence="5">Belongs to the class I-like SAM-binding methyltransferase superfamily. RsmB/NOP family.</text>
</comment>
<dbReference type="EMBL" id="HBIJ01001058">
    <property type="protein sequence ID" value="CAE0360062.1"/>
    <property type="molecule type" value="Transcribed_RNA"/>
</dbReference>
<protein>
    <recommendedName>
        <fullName evidence="7">SAM-dependent MTase RsmB/NOP-type domain-containing protein</fullName>
    </recommendedName>
</protein>
<evidence type="ECO:0000256" key="6">
    <source>
        <dbReference type="SAM" id="SignalP"/>
    </source>
</evidence>
<dbReference type="PANTHER" id="PTHR22807:SF61">
    <property type="entry name" value="NOL1_NOP2_SUN FAMILY PROTEIN _ ANTITERMINATION NUSB DOMAIN-CONTAINING PROTEIN"/>
    <property type="match status" value="1"/>
</dbReference>
<dbReference type="Pfam" id="PF01029">
    <property type="entry name" value="NusB"/>
    <property type="match status" value="1"/>
</dbReference>
<accession>A0A7S3JNK2</accession>
<keyword evidence="6" id="KW-0732">Signal</keyword>
<evidence type="ECO:0000256" key="5">
    <source>
        <dbReference type="PROSITE-ProRule" id="PRU01023"/>
    </source>
</evidence>
<feature type="chain" id="PRO_5031378539" description="SAM-dependent MTase RsmB/NOP-type domain-containing protein" evidence="6">
    <location>
        <begin position="19"/>
        <end position="471"/>
    </location>
</feature>
<dbReference type="InterPro" id="IPR001678">
    <property type="entry name" value="MeTrfase_RsmB-F_NOP2_dom"/>
</dbReference>
<dbReference type="InterPro" id="IPR023267">
    <property type="entry name" value="RCMT"/>
</dbReference>
<organism evidence="8">
    <name type="scientific">Aureoumbra lagunensis</name>
    <dbReference type="NCBI Taxonomy" id="44058"/>
    <lineage>
        <taxon>Eukaryota</taxon>
        <taxon>Sar</taxon>
        <taxon>Stramenopiles</taxon>
        <taxon>Ochrophyta</taxon>
        <taxon>Pelagophyceae</taxon>
        <taxon>Pelagomonadales</taxon>
        <taxon>Aureoumbra</taxon>
    </lineage>
</organism>